<accession>A0A6M4GRM0</accession>
<feature type="domain" description="FecR protein" evidence="2">
    <location>
        <begin position="55"/>
        <end position="154"/>
    </location>
</feature>
<dbReference type="Gene3D" id="2.60.120.1440">
    <property type="match status" value="1"/>
</dbReference>
<dbReference type="EMBL" id="CP053069">
    <property type="protein sequence ID" value="QJR09114.1"/>
    <property type="molecule type" value="Genomic_DNA"/>
</dbReference>
<dbReference type="Proteomes" id="UP000501534">
    <property type="component" value="Chromosome"/>
</dbReference>
<reference evidence="3 4" key="1">
    <citation type="submission" date="2020-04" db="EMBL/GenBank/DDBJ databases">
        <title>Usitatibacter rugosus gen. nov., sp. nov. and Usitatibacter palustris sp. nov., novel members of Usitatibacteraceae fam. nov. within the order Nitrosomonadales isolated from soil.</title>
        <authorList>
            <person name="Huber K.J."/>
            <person name="Neumann-Schaal M."/>
            <person name="Geppert A."/>
            <person name="Luckner M."/>
            <person name="Wanner G."/>
            <person name="Overmann J."/>
        </authorList>
    </citation>
    <scope>NUCLEOTIDE SEQUENCE [LARGE SCALE GENOMIC DNA]</scope>
    <source>
        <strain evidence="3 4">0125_3</strain>
    </source>
</reference>
<sequence>MDKARLWLAIASIAAGLPVFAAPAVVVDAVQAPAWVERGGQRVEVKAGDEVRAGDRLRTGEEGRLRLKLAEGSTVKLGKQASFGVEKAEAGGVFRATFTATAGAFRFTTDPSRKGEGRDVEIKTLHVTAGVRGTDLWGKSTPEREFIVLIEGRISVGAAGQPPVTLSTPLDFYERTAAGAAGVKRLDPATLAEYARETEMGTFAEVPRSIR</sequence>
<feature type="signal peptide" evidence="1">
    <location>
        <begin position="1"/>
        <end position="21"/>
    </location>
</feature>
<dbReference type="AlphaFoldDB" id="A0A6M4GRM0"/>
<evidence type="ECO:0000313" key="4">
    <source>
        <dbReference type="Proteomes" id="UP000501534"/>
    </source>
</evidence>
<evidence type="ECO:0000313" key="3">
    <source>
        <dbReference type="EMBL" id="QJR09114.1"/>
    </source>
</evidence>
<protein>
    <recommendedName>
        <fullName evidence="2">FecR protein domain-containing protein</fullName>
    </recommendedName>
</protein>
<dbReference type="RefSeq" id="WP_171088813.1">
    <property type="nucleotide sequence ID" value="NZ_CP053069.1"/>
</dbReference>
<evidence type="ECO:0000259" key="2">
    <source>
        <dbReference type="Pfam" id="PF04773"/>
    </source>
</evidence>
<keyword evidence="4" id="KW-1185">Reference proteome</keyword>
<keyword evidence="1" id="KW-0732">Signal</keyword>
<dbReference type="PANTHER" id="PTHR38731:SF3">
    <property type="entry name" value="BLL6125 PROTEIN"/>
    <property type="match status" value="1"/>
</dbReference>
<dbReference type="PANTHER" id="PTHR38731">
    <property type="entry name" value="LIPL45-RELATED LIPOPROTEIN-RELATED"/>
    <property type="match status" value="1"/>
</dbReference>
<organism evidence="3 4">
    <name type="scientific">Usitatibacter rugosus</name>
    <dbReference type="NCBI Taxonomy" id="2732067"/>
    <lineage>
        <taxon>Bacteria</taxon>
        <taxon>Pseudomonadati</taxon>
        <taxon>Pseudomonadota</taxon>
        <taxon>Betaproteobacteria</taxon>
        <taxon>Nitrosomonadales</taxon>
        <taxon>Usitatibacteraceae</taxon>
        <taxon>Usitatibacter</taxon>
    </lineage>
</organism>
<name>A0A6M4GRM0_9PROT</name>
<evidence type="ECO:0000256" key="1">
    <source>
        <dbReference type="SAM" id="SignalP"/>
    </source>
</evidence>
<proteinExistence type="predicted"/>
<dbReference type="KEGG" id="uru:DSM104443_00150"/>
<gene>
    <name evidence="3" type="ORF">DSM104443_00150</name>
</gene>
<dbReference type="InterPro" id="IPR006860">
    <property type="entry name" value="FecR"/>
</dbReference>
<feature type="chain" id="PRO_5026658337" description="FecR protein domain-containing protein" evidence="1">
    <location>
        <begin position="22"/>
        <end position="211"/>
    </location>
</feature>
<dbReference type="Pfam" id="PF04773">
    <property type="entry name" value="FecR"/>
    <property type="match status" value="1"/>
</dbReference>